<sequence length="149" mass="16612">MITWFSENLWALWVLAALIFAVIEMLSLDFFCLMLSVASLLTSIGTFFINGLPLQIVLFAAISLILLLTLRPKLVRRLNRNSPNISTNTEALLGQRVEILQDVTTRQGLIRLAGDTWTARTEAEFQPLPQGTFGTAMRIDGATAYIQPE</sequence>
<gene>
    <name evidence="7" type="ORF">GCM10007359_02720</name>
</gene>
<keyword evidence="4 5" id="KW-0472">Membrane</keyword>
<keyword evidence="3 5" id="KW-1133">Transmembrane helix</keyword>
<comment type="subcellular location">
    <subcellularLocation>
        <location evidence="1">Membrane</location>
        <topology evidence="1">Multi-pass membrane protein</topology>
    </subcellularLocation>
</comment>
<feature type="transmembrane region" description="Helical" evidence="5">
    <location>
        <begin position="12"/>
        <end position="41"/>
    </location>
</feature>
<comment type="caution">
    <text evidence="7">The sequence shown here is derived from an EMBL/GenBank/DDBJ whole genome shotgun (WGS) entry which is preliminary data.</text>
</comment>
<dbReference type="InterPro" id="IPR002810">
    <property type="entry name" value="NfeD-like_C"/>
</dbReference>
<organism evidence="7 8">
    <name type="scientific">Rothia aerolata</name>
    <dbReference type="NCBI Taxonomy" id="1812262"/>
    <lineage>
        <taxon>Bacteria</taxon>
        <taxon>Bacillati</taxon>
        <taxon>Actinomycetota</taxon>
        <taxon>Actinomycetes</taxon>
        <taxon>Micrococcales</taxon>
        <taxon>Micrococcaceae</taxon>
        <taxon>Rothia</taxon>
    </lineage>
</organism>
<evidence type="ECO:0000313" key="8">
    <source>
        <dbReference type="Proteomes" id="UP000600171"/>
    </source>
</evidence>
<evidence type="ECO:0000256" key="4">
    <source>
        <dbReference type="ARBA" id="ARBA00023136"/>
    </source>
</evidence>
<evidence type="ECO:0000256" key="3">
    <source>
        <dbReference type="ARBA" id="ARBA00022989"/>
    </source>
</evidence>
<evidence type="ECO:0000259" key="6">
    <source>
        <dbReference type="Pfam" id="PF01957"/>
    </source>
</evidence>
<feature type="transmembrane region" description="Helical" evidence="5">
    <location>
        <begin position="47"/>
        <end position="70"/>
    </location>
</feature>
<dbReference type="PANTHER" id="PTHR33507:SF3">
    <property type="entry name" value="INNER MEMBRANE PROTEIN YBBJ"/>
    <property type="match status" value="1"/>
</dbReference>
<proteinExistence type="predicted"/>
<dbReference type="EMBL" id="BMDC01000001">
    <property type="protein sequence ID" value="GGH57512.1"/>
    <property type="molecule type" value="Genomic_DNA"/>
</dbReference>
<dbReference type="Proteomes" id="UP000600171">
    <property type="component" value="Unassembled WGS sequence"/>
</dbReference>
<dbReference type="PANTHER" id="PTHR33507">
    <property type="entry name" value="INNER MEMBRANE PROTEIN YBBJ"/>
    <property type="match status" value="1"/>
</dbReference>
<dbReference type="Pfam" id="PF01957">
    <property type="entry name" value="NfeD"/>
    <property type="match status" value="1"/>
</dbReference>
<evidence type="ECO:0000313" key="7">
    <source>
        <dbReference type="EMBL" id="GGH57512.1"/>
    </source>
</evidence>
<evidence type="ECO:0000256" key="2">
    <source>
        <dbReference type="ARBA" id="ARBA00022692"/>
    </source>
</evidence>
<accession>A0A917IKX9</accession>
<reference evidence="7 8" key="1">
    <citation type="journal article" date="2014" name="Int. J. Syst. Evol. Microbiol.">
        <title>Complete genome sequence of Corynebacterium casei LMG S-19264T (=DSM 44701T), isolated from a smear-ripened cheese.</title>
        <authorList>
            <consortium name="US DOE Joint Genome Institute (JGI-PGF)"/>
            <person name="Walter F."/>
            <person name="Albersmeier A."/>
            <person name="Kalinowski J."/>
            <person name="Ruckert C."/>
        </authorList>
    </citation>
    <scope>NUCLEOTIDE SEQUENCE [LARGE SCALE GENOMIC DNA]</scope>
    <source>
        <strain evidence="7 8">CCM 8669</strain>
    </source>
</reference>
<name>A0A917IKX9_9MICC</name>
<protein>
    <submittedName>
        <fullName evidence="7">Membrane protein</fullName>
    </submittedName>
</protein>
<feature type="domain" description="NfeD-like C-terminal" evidence="6">
    <location>
        <begin position="90"/>
        <end position="148"/>
    </location>
</feature>
<dbReference type="GO" id="GO:0005886">
    <property type="term" value="C:plasma membrane"/>
    <property type="evidence" value="ECO:0007669"/>
    <property type="project" value="TreeGrafter"/>
</dbReference>
<dbReference type="RefSeq" id="WP_188358546.1">
    <property type="nucleotide sequence ID" value="NZ_BMDC01000001.1"/>
</dbReference>
<dbReference type="Gene3D" id="2.40.50.140">
    <property type="entry name" value="Nucleic acid-binding proteins"/>
    <property type="match status" value="1"/>
</dbReference>
<evidence type="ECO:0000256" key="5">
    <source>
        <dbReference type="SAM" id="Phobius"/>
    </source>
</evidence>
<evidence type="ECO:0000256" key="1">
    <source>
        <dbReference type="ARBA" id="ARBA00004141"/>
    </source>
</evidence>
<dbReference type="InterPro" id="IPR012340">
    <property type="entry name" value="NA-bd_OB-fold"/>
</dbReference>
<keyword evidence="2 5" id="KW-0812">Transmembrane</keyword>
<keyword evidence="8" id="KW-1185">Reference proteome</keyword>
<dbReference type="InterPro" id="IPR052165">
    <property type="entry name" value="Membrane_assoc_protease"/>
</dbReference>
<dbReference type="AlphaFoldDB" id="A0A917IKX9"/>